<dbReference type="EMBL" id="FOLH01000001">
    <property type="protein sequence ID" value="SFB83852.1"/>
    <property type="molecule type" value="Genomic_DNA"/>
</dbReference>
<dbReference type="SUPFAM" id="SSF81593">
    <property type="entry name" value="Nucleotidyltransferase substrate binding subunit/domain"/>
    <property type="match status" value="1"/>
</dbReference>
<evidence type="ECO:0000313" key="2">
    <source>
        <dbReference type="Proteomes" id="UP000199058"/>
    </source>
</evidence>
<organism evidence="1 2">
    <name type="scientific">Marinospirillum celere</name>
    <dbReference type="NCBI Taxonomy" id="1122252"/>
    <lineage>
        <taxon>Bacteria</taxon>
        <taxon>Pseudomonadati</taxon>
        <taxon>Pseudomonadota</taxon>
        <taxon>Gammaproteobacteria</taxon>
        <taxon>Oceanospirillales</taxon>
        <taxon>Oceanospirillaceae</taxon>
        <taxon>Marinospirillum</taxon>
    </lineage>
</organism>
<dbReference type="AlphaFoldDB" id="A0A1I1EB70"/>
<keyword evidence="1" id="KW-0808">Transferase</keyword>
<keyword evidence="2" id="KW-1185">Reference proteome</keyword>
<dbReference type="Gene3D" id="1.20.120.330">
    <property type="entry name" value="Nucleotidyltransferases domain 2"/>
    <property type="match status" value="1"/>
</dbReference>
<gene>
    <name evidence="1" type="ORF">SAMN05660443_0460</name>
</gene>
<dbReference type="RefSeq" id="WP_091958527.1">
    <property type="nucleotide sequence ID" value="NZ_FOLH01000001.1"/>
</dbReference>
<name>A0A1I1EB70_9GAMM</name>
<proteinExistence type="predicted"/>
<evidence type="ECO:0000313" key="1">
    <source>
        <dbReference type="EMBL" id="SFB83852.1"/>
    </source>
</evidence>
<reference evidence="1 2" key="1">
    <citation type="submission" date="2016-10" db="EMBL/GenBank/DDBJ databases">
        <authorList>
            <person name="de Groot N.N."/>
        </authorList>
    </citation>
    <scope>NUCLEOTIDE SEQUENCE [LARGE SCALE GENOMIC DNA]</scope>
    <source>
        <strain evidence="1 2">DSM 18438</strain>
    </source>
</reference>
<dbReference type="Pfam" id="PF08780">
    <property type="entry name" value="NTase_sub_bind"/>
    <property type="match status" value="1"/>
</dbReference>
<accession>A0A1I1EB70</accession>
<dbReference type="NCBIfam" id="TIGR01987">
    <property type="entry name" value="HI0074"/>
    <property type="match status" value="1"/>
</dbReference>
<sequence length="146" mass="17387">MDYSDVRWIQRFHNFSRAFSLLREALELEPASLSQLEKEGIIQRFEYTFELAWKVLKDKMEQDGLVLDQISPKGVIRQAFAAKYISDAETWIKMIGDRNLMSHTYDFAKFEAIIKTLREEYLPLLDAFYFQLMEEVLETTKDRPEF</sequence>
<dbReference type="OrthoDB" id="9810452at2"/>
<dbReference type="GO" id="GO:0016740">
    <property type="term" value="F:transferase activity"/>
    <property type="evidence" value="ECO:0007669"/>
    <property type="project" value="UniProtKB-KW"/>
</dbReference>
<protein>
    <submittedName>
        <fullName evidence="1">Nucleotidyltransferase substrate binding protein, HI0074 family</fullName>
    </submittedName>
</protein>
<dbReference type="Proteomes" id="UP000199058">
    <property type="component" value="Unassembled WGS sequence"/>
</dbReference>
<dbReference type="InterPro" id="IPR010235">
    <property type="entry name" value="HepT"/>
</dbReference>
<dbReference type="STRING" id="1122252.SAMN05660443_0460"/>